<dbReference type="EMBL" id="CM001561">
    <property type="protein sequence ID" value="EJZ59148.1"/>
    <property type="molecule type" value="Genomic_DNA"/>
</dbReference>
<reference evidence="1 2" key="1">
    <citation type="submission" date="2012-08" db="EMBL/GenBank/DDBJ databases">
        <title>The genome of cave-isolated P. fluorescens strain R124 demonstrates phenotypic adaptation to the mineral environment.</title>
        <authorList>
            <person name="Barton M.D."/>
            <person name="Petronio M."/>
            <person name="Giarrizzo J.G."/>
            <person name="Bowling B.V."/>
            <person name="Barton H.A."/>
        </authorList>
    </citation>
    <scope>NUCLEOTIDE SEQUENCE [LARGE SCALE GENOMIC DNA]</scope>
    <source>
        <strain evidence="1 2">R124</strain>
    </source>
</reference>
<dbReference type="Proteomes" id="UP000006045">
    <property type="component" value="Chromosome"/>
</dbReference>
<proteinExistence type="predicted"/>
<accession>A0A7U9CPG2</accession>
<organism evidence="1 2">
    <name type="scientific">Pseudomonas fluorescens R124</name>
    <dbReference type="NCBI Taxonomy" id="743713"/>
    <lineage>
        <taxon>Bacteria</taxon>
        <taxon>Pseudomonadati</taxon>
        <taxon>Pseudomonadota</taxon>
        <taxon>Gammaproteobacteria</taxon>
        <taxon>Pseudomonadales</taxon>
        <taxon>Pseudomonadaceae</taxon>
        <taxon>Pseudomonas</taxon>
    </lineage>
</organism>
<dbReference type="AlphaFoldDB" id="A0A7U9CPG2"/>
<gene>
    <name evidence="1" type="ORF">I1A_003489</name>
</gene>
<protein>
    <submittedName>
        <fullName evidence="1">Uncharacterized protein</fullName>
    </submittedName>
</protein>
<name>A0A7U9CPG2_PSEFL</name>
<evidence type="ECO:0000313" key="2">
    <source>
        <dbReference type="Proteomes" id="UP000006045"/>
    </source>
</evidence>
<sequence length="31" mass="3527">MNRLVDRVLGAGAPEDALYMTTIDPDRKHDR</sequence>
<evidence type="ECO:0000313" key="1">
    <source>
        <dbReference type="EMBL" id="EJZ59148.1"/>
    </source>
</evidence>